<dbReference type="RefSeq" id="XP_016643806.1">
    <property type="nucleotide sequence ID" value="XM_016786463.1"/>
</dbReference>
<proteinExistence type="predicted"/>
<protein>
    <submittedName>
        <fullName evidence="2">Uncharacterized protein</fullName>
    </submittedName>
</protein>
<keyword evidence="3" id="KW-1185">Reference proteome</keyword>
<dbReference type="OrthoDB" id="1896086at2759"/>
<organism evidence="2 3">
    <name type="scientific">Pseudallescheria apiosperma</name>
    <name type="common">Scedosporium apiospermum</name>
    <dbReference type="NCBI Taxonomy" id="563466"/>
    <lineage>
        <taxon>Eukaryota</taxon>
        <taxon>Fungi</taxon>
        <taxon>Dikarya</taxon>
        <taxon>Ascomycota</taxon>
        <taxon>Pezizomycotina</taxon>
        <taxon>Sordariomycetes</taxon>
        <taxon>Hypocreomycetidae</taxon>
        <taxon>Microascales</taxon>
        <taxon>Microascaceae</taxon>
        <taxon>Scedosporium</taxon>
    </lineage>
</organism>
<accession>A0A084G9J5</accession>
<dbReference type="HOGENOM" id="CLU_059034_0_0_1"/>
<dbReference type="AlphaFoldDB" id="A0A084G9J5"/>
<evidence type="ECO:0000313" key="2">
    <source>
        <dbReference type="EMBL" id="KEZ44007.1"/>
    </source>
</evidence>
<dbReference type="KEGG" id="sapo:SAPIO_CDS3723"/>
<feature type="chain" id="PRO_5001775603" evidence="1">
    <location>
        <begin position="21"/>
        <end position="395"/>
    </location>
</feature>
<comment type="caution">
    <text evidence="2">The sequence shown here is derived from an EMBL/GenBank/DDBJ whole genome shotgun (WGS) entry which is preliminary data.</text>
</comment>
<evidence type="ECO:0000256" key="1">
    <source>
        <dbReference type="SAM" id="SignalP"/>
    </source>
</evidence>
<name>A0A084G9J5_PSEDA</name>
<dbReference type="EMBL" id="JOWA01000089">
    <property type="protein sequence ID" value="KEZ44007.1"/>
    <property type="molecule type" value="Genomic_DNA"/>
</dbReference>
<dbReference type="GeneID" id="27722795"/>
<keyword evidence="1" id="KW-0732">Signal</keyword>
<reference evidence="2 3" key="1">
    <citation type="journal article" date="2014" name="Genome Announc.">
        <title>Draft genome sequence of the pathogenic fungus Scedosporium apiospermum.</title>
        <authorList>
            <person name="Vandeputte P."/>
            <person name="Ghamrawi S."/>
            <person name="Rechenmann M."/>
            <person name="Iltis A."/>
            <person name="Giraud S."/>
            <person name="Fleury M."/>
            <person name="Thornton C."/>
            <person name="Delhaes L."/>
            <person name="Meyer W."/>
            <person name="Papon N."/>
            <person name="Bouchara J.P."/>
        </authorList>
    </citation>
    <scope>NUCLEOTIDE SEQUENCE [LARGE SCALE GENOMIC DNA]</scope>
    <source>
        <strain evidence="2 3">IHEM 14462</strain>
    </source>
</reference>
<evidence type="ECO:0000313" key="3">
    <source>
        <dbReference type="Proteomes" id="UP000028545"/>
    </source>
</evidence>
<dbReference type="Proteomes" id="UP000028545">
    <property type="component" value="Unassembled WGS sequence"/>
</dbReference>
<dbReference type="VEuPathDB" id="FungiDB:SAPIO_CDS3723"/>
<gene>
    <name evidence="2" type="ORF">SAPIO_CDS3723</name>
</gene>
<feature type="signal peptide" evidence="1">
    <location>
        <begin position="1"/>
        <end position="20"/>
    </location>
</feature>
<sequence>MPPTLSKLLSLLTLVGISSAAAVVKRNPCDGVDASPELYHEYRTDVCPPKNRLDADGTCPFVDGFDGPDLKYLRCAKYCEIRTNFFWGREQPFANTYCHGPMACTITETKTRTVTWNAGGNLSLKVREALTLGVSGSYSSAEADAFARAFSVKLENNECGYFTFVPVIHDSCGSLTEGPADNTPGFPRATCTDDRGKWSTTGNYCQSQLKRHPDETVDGDTIFVRTDCSTRKPLPDDKQDDIYKRPGVPLPRVLQDAWATTFDQMSTGDFNIQGAIECSGEGSGPLHACRALGAGQADIEGKWTIPAGRKGDHHWFGDFPLDTNEPGCSFYIDFLEDLDPEKCPINPTGLATIIDSITDACKDKGVYGSATFGGDCPIRLVTGKRSWPEGTSRPA</sequence>